<organism evidence="1 2">
    <name type="scientific">Athelia psychrophila</name>
    <dbReference type="NCBI Taxonomy" id="1759441"/>
    <lineage>
        <taxon>Eukaryota</taxon>
        <taxon>Fungi</taxon>
        <taxon>Dikarya</taxon>
        <taxon>Basidiomycota</taxon>
        <taxon>Agaricomycotina</taxon>
        <taxon>Agaricomycetes</taxon>
        <taxon>Agaricomycetidae</taxon>
        <taxon>Atheliales</taxon>
        <taxon>Atheliaceae</taxon>
        <taxon>Athelia</taxon>
    </lineage>
</organism>
<sequence>MGISASYGRPQSDEERFKILDVVYDRGVQRWDTANAYDNSEDLNVRPLFNVPSPFYHPPILTAIPYSQSWVLVRGKVLDICLTYGVFPII</sequence>
<dbReference type="Proteomes" id="UP000076532">
    <property type="component" value="Unassembled WGS sequence"/>
</dbReference>
<dbReference type="SUPFAM" id="SSF51430">
    <property type="entry name" value="NAD(P)-linked oxidoreductase"/>
    <property type="match status" value="1"/>
</dbReference>
<evidence type="ECO:0000313" key="2">
    <source>
        <dbReference type="Proteomes" id="UP000076532"/>
    </source>
</evidence>
<protein>
    <recommendedName>
        <fullName evidence="3">NADP-dependent oxidoreductase domain-containing protein</fullName>
    </recommendedName>
</protein>
<dbReference type="OrthoDB" id="2884715at2759"/>
<name>A0A166KEH1_9AGAM</name>
<evidence type="ECO:0008006" key="3">
    <source>
        <dbReference type="Google" id="ProtNLM"/>
    </source>
</evidence>
<accession>A0A166KEH1</accession>
<reference evidence="1 2" key="1">
    <citation type="journal article" date="2016" name="Mol. Biol. Evol.">
        <title>Comparative Genomics of Early-Diverging Mushroom-Forming Fungi Provides Insights into the Origins of Lignocellulose Decay Capabilities.</title>
        <authorList>
            <person name="Nagy L.G."/>
            <person name="Riley R."/>
            <person name="Tritt A."/>
            <person name="Adam C."/>
            <person name="Daum C."/>
            <person name="Floudas D."/>
            <person name="Sun H."/>
            <person name="Yadav J.S."/>
            <person name="Pangilinan J."/>
            <person name="Larsson K.H."/>
            <person name="Matsuura K."/>
            <person name="Barry K."/>
            <person name="Labutti K."/>
            <person name="Kuo R."/>
            <person name="Ohm R.A."/>
            <person name="Bhattacharya S.S."/>
            <person name="Shirouzu T."/>
            <person name="Yoshinaga Y."/>
            <person name="Martin F.M."/>
            <person name="Grigoriev I.V."/>
            <person name="Hibbett D.S."/>
        </authorList>
    </citation>
    <scope>NUCLEOTIDE SEQUENCE [LARGE SCALE GENOMIC DNA]</scope>
    <source>
        <strain evidence="1 2">CBS 109695</strain>
    </source>
</reference>
<keyword evidence="2" id="KW-1185">Reference proteome</keyword>
<dbReference type="AlphaFoldDB" id="A0A166KEH1"/>
<proteinExistence type="predicted"/>
<dbReference type="EMBL" id="KV417544">
    <property type="protein sequence ID" value="KZP21822.1"/>
    <property type="molecule type" value="Genomic_DNA"/>
</dbReference>
<gene>
    <name evidence="1" type="ORF">FIBSPDRAFT_1043927</name>
</gene>
<evidence type="ECO:0000313" key="1">
    <source>
        <dbReference type="EMBL" id="KZP21822.1"/>
    </source>
</evidence>
<dbReference type="InterPro" id="IPR036812">
    <property type="entry name" value="NAD(P)_OxRdtase_dom_sf"/>
</dbReference>